<dbReference type="InterPro" id="IPR021933">
    <property type="entry name" value="SERRATE/Ars2_N"/>
</dbReference>
<comment type="caution">
    <text evidence="2">The sequence shown here is derived from an EMBL/GenBank/DDBJ whole genome shotgun (WGS) entry which is preliminary data.</text>
</comment>
<evidence type="ECO:0000259" key="1">
    <source>
        <dbReference type="Pfam" id="PF12066"/>
    </source>
</evidence>
<feature type="domain" description="SERRATE/Ars2 N-terminal" evidence="1">
    <location>
        <begin position="44"/>
        <end position="106"/>
    </location>
</feature>
<dbReference type="AlphaFoldDB" id="A0A818UK14"/>
<organism evidence="2 3">
    <name type="scientific">Rotaria sordida</name>
    <dbReference type="NCBI Taxonomy" id="392033"/>
    <lineage>
        <taxon>Eukaryota</taxon>
        <taxon>Metazoa</taxon>
        <taxon>Spiralia</taxon>
        <taxon>Gnathifera</taxon>
        <taxon>Rotifera</taxon>
        <taxon>Eurotatoria</taxon>
        <taxon>Bdelloidea</taxon>
        <taxon>Philodinida</taxon>
        <taxon>Philodinidae</taxon>
        <taxon>Rotaria</taxon>
    </lineage>
</organism>
<name>A0A818UK14_9BILA</name>
<sequence>MSTFTIPYRLNQFRRQYPDRPPPGRDCPPRYNRTPLRCDMSLSQNKRISSFKYKYHLDENSKRREEQRQIIKKRLDIFMDLFNTDYPNNLSVDIENQCELIKFLDVGIILKYLIRFCRNFSPQLKKNHTCKTRTVVSSIQLFKA</sequence>
<evidence type="ECO:0000313" key="3">
    <source>
        <dbReference type="Proteomes" id="UP000663874"/>
    </source>
</evidence>
<gene>
    <name evidence="2" type="ORF">FNK824_LOCUS9207</name>
</gene>
<evidence type="ECO:0000313" key="2">
    <source>
        <dbReference type="EMBL" id="CAF3701714.1"/>
    </source>
</evidence>
<dbReference type="EMBL" id="CAJOBE010000952">
    <property type="protein sequence ID" value="CAF3701714.1"/>
    <property type="molecule type" value="Genomic_DNA"/>
</dbReference>
<protein>
    <recommendedName>
        <fullName evidence="1">SERRATE/Ars2 N-terminal domain-containing protein</fullName>
    </recommendedName>
</protein>
<dbReference type="Proteomes" id="UP000663874">
    <property type="component" value="Unassembled WGS sequence"/>
</dbReference>
<reference evidence="2" key="1">
    <citation type="submission" date="2021-02" db="EMBL/GenBank/DDBJ databases">
        <authorList>
            <person name="Nowell W R."/>
        </authorList>
    </citation>
    <scope>NUCLEOTIDE SEQUENCE</scope>
</reference>
<accession>A0A818UK14</accession>
<dbReference type="Pfam" id="PF12066">
    <property type="entry name" value="SERRATE_Ars2_N"/>
    <property type="match status" value="1"/>
</dbReference>
<proteinExistence type="predicted"/>